<dbReference type="InterPro" id="IPR013320">
    <property type="entry name" value="ConA-like_dom_sf"/>
</dbReference>
<evidence type="ECO:0000256" key="5">
    <source>
        <dbReference type="ARBA" id="ARBA00022475"/>
    </source>
</evidence>
<feature type="binding site" evidence="20">
    <location>
        <position position="399"/>
    </location>
    <ligand>
        <name>ATP</name>
        <dbReference type="ChEBI" id="CHEBI:30616"/>
    </ligand>
</feature>
<evidence type="ECO:0000256" key="19">
    <source>
        <dbReference type="ARBA" id="ARBA00048977"/>
    </source>
</evidence>
<dbReference type="Pfam" id="PF00139">
    <property type="entry name" value="Lectin_legB"/>
    <property type="match status" value="1"/>
</dbReference>
<dbReference type="GO" id="GO:0005524">
    <property type="term" value="F:ATP binding"/>
    <property type="evidence" value="ECO:0007669"/>
    <property type="project" value="UniProtKB-UniRule"/>
</dbReference>
<evidence type="ECO:0000256" key="12">
    <source>
        <dbReference type="ARBA" id="ARBA00022777"/>
    </source>
</evidence>
<dbReference type="AlphaFoldDB" id="A0AAX6I0T6"/>
<reference evidence="23" key="1">
    <citation type="journal article" date="2023" name="GigaByte">
        <title>Genome assembly of the bearded iris, Iris pallida Lam.</title>
        <authorList>
            <person name="Bruccoleri R.E."/>
            <person name="Oakeley E.J."/>
            <person name="Faust A.M.E."/>
            <person name="Altorfer M."/>
            <person name="Dessus-Babus S."/>
            <person name="Burckhardt D."/>
            <person name="Oertli M."/>
            <person name="Naumann U."/>
            <person name="Petersen F."/>
            <person name="Wong J."/>
        </authorList>
    </citation>
    <scope>NUCLEOTIDE SEQUENCE</scope>
    <source>
        <strain evidence="23">GSM-AAB239-AS_SAM_17_03QT</strain>
    </source>
</reference>
<evidence type="ECO:0000256" key="13">
    <source>
        <dbReference type="ARBA" id="ARBA00022840"/>
    </source>
</evidence>
<evidence type="ECO:0000256" key="18">
    <source>
        <dbReference type="ARBA" id="ARBA00048659"/>
    </source>
</evidence>
<accession>A0AAX6I0T6</accession>
<dbReference type="EMBL" id="JANAVB010005597">
    <property type="protein sequence ID" value="KAJ6846802.1"/>
    <property type="molecule type" value="Genomic_DNA"/>
</dbReference>
<dbReference type="PROSITE" id="PS00307">
    <property type="entry name" value="LECTIN_LEGUME_BETA"/>
    <property type="match status" value="1"/>
</dbReference>
<keyword evidence="11 20" id="KW-0547">Nucleotide-binding</keyword>
<evidence type="ECO:0000256" key="3">
    <source>
        <dbReference type="ARBA" id="ARBA00010217"/>
    </source>
</evidence>
<feature type="transmembrane region" description="Helical" evidence="21">
    <location>
        <begin position="313"/>
        <end position="336"/>
    </location>
</feature>
<evidence type="ECO:0000256" key="9">
    <source>
        <dbReference type="ARBA" id="ARBA00022729"/>
    </source>
</evidence>
<dbReference type="PROSITE" id="PS00107">
    <property type="entry name" value="PROTEIN_KINASE_ATP"/>
    <property type="match status" value="1"/>
</dbReference>
<evidence type="ECO:0000256" key="11">
    <source>
        <dbReference type="ARBA" id="ARBA00022741"/>
    </source>
</evidence>
<comment type="similarity">
    <text evidence="2">In the N-terminal section; belongs to the leguminous lectin family.</text>
</comment>
<evidence type="ECO:0000256" key="2">
    <source>
        <dbReference type="ARBA" id="ARBA00008536"/>
    </source>
</evidence>
<keyword evidence="12 23" id="KW-0418">Kinase</keyword>
<keyword evidence="10" id="KW-0430">Lectin</keyword>
<keyword evidence="5" id="KW-1003">Cell membrane</keyword>
<keyword evidence="14 21" id="KW-1133">Transmembrane helix</keyword>
<dbReference type="InterPro" id="IPR000719">
    <property type="entry name" value="Prot_kinase_dom"/>
</dbReference>
<keyword evidence="24" id="KW-1185">Reference proteome</keyword>
<dbReference type="FunFam" id="3.30.200.20:FF:000112">
    <property type="entry name" value="Lectin-domain containing receptor kinase A4.3"/>
    <property type="match status" value="1"/>
</dbReference>
<sequence>MQNVGFRILSSRNQPSLSQSLCFLFHPYMRTSLFLFLLFLKVSCDNGFVFNDFSAAAKNLSLDGISSITETGLLQLTSGTSNRMGHAFHHSPLQLPPPGEPFSFSTTFVFAIVTRNSDISGDGMAFVLSPTDDLSAATANQFLGLFNRENNGNSSNRIIAVEIDTIVNSEFHDIDYNHVGIDVNGLTSVDSHTAGYYDGSTGSFKNMTLASGQAMQMWVEFSSEDSKLNVTLSPVLGTPKPSRPLLSTTVNISREFFGKNYMYIGFSSATGPWLTSHYILGWSFMMDGEAEPLDYTKLPPLPRFTSRRSWKALATWLPVASCALLLLVVAAVAVVVRRRIKYAEILDDWEHEYGPHRFSYKQLFRATRGFKDKTLLGSGGFGRVYRGVLPTSNIQVAVKRVSHESRQGMKEFVAEIVSIGRLRHRNIVQLLGYCRRKGELLLVYDFMPNGSLDKFLHDQSKASLDWAQRVRIIRGVASGLLYLHQDWEKTVIHRDIKPSNVLLDGEMNGRLGDFGLARLYDHGTDPQTTHIVGTMGYIAPELAKTGRSTTATDVFSFGAFVLEVACGKKPVEHESRGRQQLLLVDWVLDHWRRGSLLAAGDPRLRDEYPAAEMEMVLKLGLLCSHPMPETRPSMRQVMQFLDGDEPLPDLSPADMGYSVLSFLQSEWFDHFVVSESFPSHVASMSSLSGGR</sequence>
<dbReference type="Proteomes" id="UP001140949">
    <property type="component" value="Unassembled WGS sequence"/>
</dbReference>
<dbReference type="FunFam" id="2.60.120.200:FF:000051">
    <property type="entry name" value="L-type lectin-domain containing receptor kinase V.9"/>
    <property type="match status" value="1"/>
</dbReference>
<dbReference type="SUPFAM" id="SSF56112">
    <property type="entry name" value="Protein kinase-like (PK-like)"/>
    <property type="match status" value="1"/>
</dbReference>
<evidence type="ECO:0000256" key="8">
    <source>
        <dbReference type="ARBA" id="ARBA00022692"/>
    </source>
</evidence>
<organism evidence="23 24">
    <name type="scientific">Iris pallida</name>
    <name type="common">Sweet iris</name>
    <dbReference type="NCBI Taxonomy" id="29817"/>
    <lineage>
        <taxon>Eukaryota</taxon>
        <taxon>Viridiplantae</taxon>
        <taxon>Streptophyta</taxon>
        <taxon>Embryophyta</taxon>
        <taxon>Tracheophyta</taxon>
        <taxon>Spermatophyta</taxon>
        <taxon>Magnoliopsida</taxon>
        <taxon>Liliopsida</taxon>
        <taxon>Asparagales</taxon>
        <taxon>Iridaceae</taxon>
        <taxon>Iridoideae</taxon>
        <taxon>Irideae</taxon>
        <taxon>Iris</taxon>
    </lineage>
</organism>
<dbReference type="GO" id="GO:1901001">
    <property type="term" value="P:negative regulation of response to salt stress"/>
    <property type="evidence" value="ECO:0007669"/>
    <property type="project" value="UniProtKB-ARBA"/>
</dbReference>
<keyword evidence="7" id="KW-0808">Transferase</keyword>
<evidence type="ECO:0000256" key="20">
    <source>
        <dbReference type="PROSITE-ProRule" id="PRU10141"/>
    </source>
</evidence>
<comment type="similarity">
    <text evidence="3">In the C-terminal section; belongs to the protein kinase superfamily. Ser/Thr protein kinase family.</text>
</comment>
<evidence type="ECO:0000256" key="7">
    <source>
        <dbReference type="ARBA" id="ARBA00022679"/>
    </source>
</evidence>
<dbReference type="InterPro" id="IPR019825">
    <property type="entry name" value="Lectin_legB_Mn/Ca_BS"/>
</dbReference>
<dbReference type="Gene3D" id="3.30.200.20">
    <property type="entry name" value="Phosphorylase Kinase, domain 1"/>
    <property type="match status" value="1"/>
</dbReference>
<evidence type="ECO:0000256" key="4">
    <source>
        <dbReference type="ARBA" id="ARBA00012513"/>
    </source>
</evidence>
<protein>
    <recommendedName>
        <fullName evidence="4">non-specific serine/threonine protein kinase</fullName>
        <ecNumber evidence="4">2.7.11.1</ecNumber>
    </recommendedName>
</protein>
<keyword evidence="16 23" id="KW-0675">Receptor</keyword>
<evidence type="ECO:0000256" key="17">
    <source>
        <dbReference type="ARBA" id="ARBA00023180"/>
    </source>
</evidence>
<keyword evidence="17" id="KW-0325">Glycoprotein</keyword>
<comment type="catalytic activity">
    <reaction evidence="19">
        <text>L-seryl-[protein] + ATP = O-phospho-L-seryl-[protein] + ADP + H(+)</text>
        <dbReference type="Rhea" id="RHEA:17989"/>
        <dbReference type="Rhea" id="RHEA-COMP:9863"/>
        <dbReference type="Rhea" id="RHEA-COMP:11604"/>
        <dbReference type="ChEBI" id="CHEBI:15378"/>
        <dbReference type="ChEBI" id="CHEBI:29999"/>
        <dbReference type="ChEBI" id="CHEBI:30616"/>
        <dbReference type="ChEBI" id="CHEBI:83421"/>
        <dbReference type="ChEBI" id="CHEBI:456216"/>
        <dbReference type="EC" id="2.7.11.1"/>
    </reaction>
    <physiologicalReaction direction="left-to-right" evidence="19">
        <dbReference type="Rhea" id="RHEA:17990"/>
    </physiologicalReaction>
</comment>
<dbReference type="SUPFAM" id="SSF49899">
    <property type="entry name" value="Concanavalin A-like lectins/glucanases"/>
    <property type="match status" value="1"/>
</dbReference>
<dbReference type="PANTHER" id="PTHR27007">
    <property type="match status" value="1"/>
</dbReference>
<feature type="domain" description="Protein kinase" evidence="22">
    <location>
        <begin position="370"/>
        <end position="641"/>
    </location>
</feature>
<dbReference type="GO" id="GO:0005886">
    <property type="term" value="C:plasma membrane"/>
    <property type="evidence" value="ECO:0007669"/>
    <property type="project" value="UniProtKB-SubCell"/>
</dbReference>
<keyword evidence="13 20" id="KW-0067">ATP-binding</keyword>
<evidence type="ECO:0000313" key="23">
    <source>
        <dbReference type="EMBL" id="KAJ6846802.1"/>
    </source>
</evidence>
<evidence type="ECO:0000313" key="24">
    <source>
        <dbReference type="Proteomes" id="UP001140949"/>
    </source>
</evidence>
<dbReference type="InterPro" id="IPR008271">
    <property type="entry name" value="Ser/Thr_kinase_AS"/>
</dbReference>
<dbReference type="InterPro" id="IPR017441">
    <property type="entry name" value="Protein_kinase_ATP_BS"/>
</dbReference>
<evidence type="ECO:0000256" key="14">
    <source>
        <dbReference type="ARBA" id="ARBA00022989"/>
    </source>
</evidence>
<dbReference type="Pfam" id="PF00069">
    <property type="entry name" value="Pkinase"/>
    <property type="match status" value="1"/>
</dbReference>
<proteinExistence type="inferred from homology"/>
<dbReference type="SMART" id="SM00220">
    <property type="entry name" value="S_TKc"/>
    <property type="match status" value="1"/>
</dbReference>
<gene>
    <name evidence="23" type="ORF">M6B38_283345</name>
</gene>
<comment type="caution">
    <text evidence="23">The sequence shown here is derived from an EMBL/GenBank/DDBJ whole genome shotgun (WGS) entry which is preliminary data.</text>
</comment>
<comment type="subcellular location">
    <subcellularLocation>
        <location evidence="1">Cell membrane</location>
        <topology evidence="1">Single-pass type I membrane protein</topology>
    </subcellularLocation>
</comment>
<evidence type="ECO:0000256" key="21">
    <source>
        <dbReference type="SAM" id="Phobius"/>
    </source>
</evidence>
<dbReference type="Gene3D" id="1.10.510.10">
    <property type="entry name" value="Transferase(Phosphotransferase) domain 1"/>
    <property type="match status" value="1"/>
</dbReference>
<dbReference type="PROSITE" id="PS50011">
    <property type="entry name" value="PROTEIN_KINASE_DOM"/>
    <property type="match status" value="1"/>
</dbReference>
<dbReference type="InterPro" id="IPR011009">
    <property type="entry name" value="Kinase-like_dom_sf"/>
</dbReference>
<dbReference type="CDD" id="cd14066">
    <property type="entry name" value="STKc_IRAK"/>
    <property type="match status" value="1"/>
</dbReference>
<dbReference type="InterPro" id="IPR050528">
    <property type="entry name" value="L-type_Lectin-RKs"/>
</dbReference>
<keyword evidence="6" id="KW-0723">Serine/threonine-protein kinase</keyword>
<evidence type="ECO:0000256" key="6">
    <source>
        <dbReference type="ARBA" id="ARBA00022527"/>
    </source>
</evidence>
<evidence type="ECO:0000256" key="1">
    <source>
        <dbReference type="ARBA" id="ARBA00004251"/>
    </source>
</evidence>
<evidence type="ECO:0000259" key="22">
    <source>
        <dbReference type="PROSITE" id="PS50011"/>
    </source>
</evidence>
<evidence type="ECO:0000256" key="16">
    <source>
        <dbReference type="ARBA" id="ARBA00023170"/>
    </source>
</evidence>
<keyword evidence="9" id="KW-0732">Signal</keyword>
<evidence type="ECO:0000256" key="10">
    <source>
        <dbReference type="ARBA" id="ARBA00022734"/>
    </source>
</evidence>
<reference evidence="23" key="2">
    <citation type="submission" date="2023-04" db="EMBL/GenBank/DDBJ databases">
        <authorList>
            <person name="Bruccoleri R.E."/>
            <person name="Oakeley E.J."/>
            <person name="Faust A.-M."/>
            <person name="Dessus-Babus S."/>
            <person name="Altorfer M."/>
            <person name="Burckhardt D."/>
            <person name="Oertli M."/>
            <person name="Naumann U."/>
            <person name="Petersen F."/>
            <person name="Wong J."/>
        </authorList>
    </citation>
    <scope>NUCLEOTIDE SEQUENCE</scope>
    <source>
        <strain evidence="23">GSM-AAB239-AS_SAM_17_03QT</strain>
        <tissue evidence="23">Leaf</tissue>
    </source>
</reference>
<dbReference type="GO" id="GO:0004674">
    <property type="term" value="F:protein serine/threonine kinase activity"/>
    <property type="evidence" value="ECO:0007669"/>
    <property type="project" value="UniProtKB-KW"/>
</dbReference>
<dbReference type="CDD" id="cd06899">
    <property type="entry name" value="lectin_legume_LecRK_Arcelin_ConA"/>
    <property type="match status" value="1"/>
</dbReference>
<dbReference type="EC" id="2.7.11.1" evidence="4"/>
<keyword evidence="15 21" id="KW-0472">Membrane</keyword>
<name>A0AAX6I0T6_IRIPA</name>
<dbReference type="PROSITE" id="PS00108">
    <property type="entry name" value="PROTEIN_KINASE_ST"/>
    <property type="match status" value="1"/>
</dbReference>
<keyword evidence="8 21" id="KW-0812">Transmembrane</keyword>
<dbReference type="GO" id="GO:0030246">
    <property type="term" value="F:carbohydrate binding"/>
    <property type="evidence" value="ECO:0007669"/>
    <property type="project" value="UniProtKB-KW"/>
</dbReference>
<dbReference type="Gene3D" id="2.60.120.200">
    <property type="match status" value="1"/>
</dbReference>
<comment type="catalytic activity">
    <reaction evidence="18">
        <text>L-threonyl-[protein] + ATP = O-phospho-L-threonyl-[protein] + ADP + H(+)</text>
        <dbReference type="Rhea" id="RHEA:46608"/>
        <dbReference type="Rhea" id="RHEA-COMP:11060"/>
        <dbReference type="Rhea" id="RHEA-COMP:11605"/>
        <dbReference type="ChEBI" id="CHEBI:15378"/>
        <dbReference type="ChEBI" id="CHEBI:30013"/>
        <dbReference type="ChEBI" id="CHEBI:30616"/>
        <dbReference type="ChEBI" id="CHEBI:61977"/>
        <dbReference type="ChEBI" id="CHEBI:456216"/>
        <dbReference type="EC" id="2.7.11.1"/>
    </reaction>
    <physiologicalReaction direction="left-to-right" evidence="18">
        <dbReference type="Rhea" id="RHEA:46609"/>
    </physiologicalReaction>
</comment>
<dbReference type="FunFam" id="1.10.510.10:FF:000517">
    <property type="entry name" value="Putative receptor kinase Lecrk"/>
    <property type="match status" value="1"/>
</dbReference>
<evidence type="ECO:0000256" key="15">
    <source>
        <dbReference type="ARBA" id="ARBA00023136"/>
    </source>
</evidence>
<dbReference type="InterPro" id="IPR001220">
    <property type="entry name" value="Legume_lectin_dom"/>
</dbReference>